<dbReference type="InterPro" id="IPR049326">
    <property type="entry name" value="Rhodopsin_dom_fungi"/>
</dbReference>
<evidence type="ECO:0000256" key="7">
    <source>
        <dbReference type="SAM" id="Phobius"/>
    </source>
</evidence>
<sequence length="328" mass="36414">MGLQVEGLALTLLVVVLVFLVVSWIVVSLRLWVRVWIKGIGIDDYFMTAGLWFTLFQLFYALSAIFIKCAVCLSLLRITNRPRYRWPVYIAMFLATLSTTIGFFTILAWCRPISANWDPSAGKCANATIVTNISFFISASAILTDWTCAILPAFILWEIQLNRRTKMTVMFVLALGVVASISTIVRLKYLLAYTNVSDYLYGVANIALWSIVELGSGLIAGSMATLRPLFKFIPFMRSSRNRSGADPSATPGYGSRSHKLETFGTRGPHSRYRTLNEGTKSEEERGGSDGDSQKHILKETEVTVITDEIGTAQQVGHTVPPTFSISIK</sequence>
<evidence type="ECO:0000313" key="10">
    <source>
        <dbReference type="Proteomes" id="UP000053317"/>
    </source>
</evidence>
<evidence type="ECO:0000259" key="8">
    <source>
        <dbReference type="Pfam" id="PF20684"/>
    </source>
</evidence>
<feature type="compositionally biased region" description="Basic and acidic residues" evidence="6">
    <location>
        <begin position="279"/>
        <end position="299"/>
    </location>
</feature>
<dbReference type="InterPro" id="IPR052337">
    <property type="entry name" value="SAT4-like"/>
</dbReference>
<evidence type="ECO:0000256" key="5">
    <source>
        <dbReference type="ARBA" id="ARBA00038359"/>
    </source>
</evidence>
<keyword evidence="2 7" id="KW-0812">Transmembrane</keyword>
<feature type="region of interest" description="Disordered" evidence="6">
    <location>
        <begin position="240"/>
        <end position="299"/>
    </location>
</feature>
<comment type="similarity">
    <text evidence="5">Belongs to the SAT4 family.</text>
</comment>
<evidence type="ECO:0000256" key="3">
    <source>
        <dbReference type="ARBA" id="ARBA00022989"/>
    </source>
</evidence>
<keyword evidence="3 7" id="KW-1133">Transmembrane helix</keyword>
<evidence type="ECO:0000256" key="1">
    <source>
        <dbReference type="ARBA" id="ARBA00004141"/>
    </source>
</evidence>
<evidence type="ECO:0000256" key="4">
    <source>
        <dbReference type="ARBA" id="ARBA00023136"/>
    </source>
</evidence>
<dbReference type="PANTHER" id="PTHR33048:SF96">
    <property type="entry name" value="INTEGRAL MEMBRANE PROTEIN"/>
    <property type="match status" value="1"/>
</dbReference>
<dbReference type="PANTHER" id="PTHR33048">
    <property type="entry name" value="PTH11-LIKE INTEGRAL MEMBRANE PROTEIN (AFU_ORTHOLOGUE AFUA_5G11245)"/>
    <property type="match status" value="1"/>
</dbReference>
<accession>A0A0G2EWH0</accession>
<reference evidence="9 10" key="1">
    <citation type="submission" date="2015-05" db="EMBL/GenBank/DDBJ databases">
        <title>Distinctive expansion of gene families associated with plant cell wall degradation and secondary metabolism in the genomes of grapevine trunk pathogens.</title>
        <authorList>
            <person name="Lawrence D.P."/>
            <person name="Travadon R."/>
            <person name="Rolshausen P.E."/>
            <person name="Baumgartner K."/>
        </authorList>
    </citation>
    <scope>NUCLEOTIDE SEQUENCE [LARGE SCALE GENOMIC DNA]</scope>
    <source>
        <strain evidence="9">UCRPC4</strain>
    </source>
</reference>
<comment type="subcellular location">
    <subcellularLocation>
        <location evidence="1">Membrane</location>
        <topology evidence="1">Multi-pass membrane protein</topology>
    </subcellularLocation>
</comment>
<feature type="transmembrane region" description="Helical" evidence="7">
    <location>
        <begin position="129"/>
        <end position="157"/>
    </location>
</feature>
<evidence type="ECO:0000256" key="6">
    <source>
        <dbReference type="SAM" id="MobiDB-lite"/>
    </source>
</evidence>
<evidence type="ECO:0000313" key="9">
    <source>
        <dbReference type="EMBL" id="KKY26997.1"/>
    </source>
</evidence>
<feature type="transmembrane region" description="Helical" evidence="7">
    <location>
        <begin position="207"/>
        <end position="230"/>
    </location>
</feature>
<keyword evidence="10" id="KW-1185">Reference proteome</keyword>
<feature type="transmembrane region" description="Helical" evidence="7">
    <location>
        <begin position="169"/>
        <end position="187"/>
    </location>
</feature>
<dbReference type="Pfam" id="PF20684">
    <property type="entry name" value="Fung_rhodopsin"/>
    <property type="match status" value="1"/>
</dbReference>
<dbReference type="Proteomes" id="UP000053317">
    <property type="component" value="Unassembled WGS sequence"/>
</dbReference>
<reference evidence="9 10" key="2">
    <citation type="submission" date="2015-05" db="EMBL/GenBank/DDBJ databases">
        <authorList>
            <person name="Morales-Cruz A."/>
            <person name="Amrine K.C."/>
            <person name="Cantu D."/>
        </authorList>
    </citation>
    <scope>NUCLEOTIDE SEQUENCE [LARGE SCALE GENOMIC DNA]</scope>
    <source>
        <strain evidence="9">UCRPC4</strain>
    </source>
</reference>
<comment type="caution">
    <text evidence="9">The sequence shown here is derived from an EMBL/GenBank/DDBJ whole genome shotgun (WGS) entry which is preliminary data.</text>
</comment>
<proteinExistence type="inferred from homology"/>
<protein>
    <submittedName>
        <fullName evidence="9">Putative cation-transporting atpase 4</fullName>
    </submittedName>
</protein>
<name>A0A0G2EWH0_PHACM</name>
<evidence type="ECO:0000256" key="2">
    <source>
        <dbReference type="ARBA" id="ARBA00022692"/>
    </source>
</evidence>
<feature type="transmembrane region" description="Helical" evidence="7">
    <location>
        <begin position="7"/>
        <end position="32"/>
    </location>
</feature>
<feature type="domain" description="Rhodopsin" evidence="8">
    <location>
        <begin position="18"/>
        <end position="231"/>
    </location>
</feature>
<keyword evidence="4 7" id="KW-0472">Membrane</keyword>
<dbReference type="GO" id="GO:0016020">
    <property type="term" value="C:membrane"/>
    <property type="evidence" value="ECO:0007669"/>
    <property type="project" value="UniProtKB-SubCell"/>
</dbReference>
<dbReference type="OrthoDB" id="5022096at2759"/>
<organism evidence="9 10">
    <name type="scientific">Phaeomoniella chlamydospora</name>
    <name type="common">Phaeoacremonium chlamydosporum</name>
    <dbReference type="NCBI Taxonomy" id="158046"/>
    <lineage>
        <taxon>Eukaryota</taxon>
        <taxon>Fungi</taxon>
        <taxon>Dikarya</taxon>
        <taxon>Ascomycota</taxon>
        <taxon>Pezizomycotina</taxon>
        <taxon>Eurotiomycetes</taxon>
        <taxon>Chaetothyriomycetidae</taxon>
        <taxon>Phaeomoniellales</taxon>
        <taxon>Phaeomoniellaceae</taxon>
        <taxon>Phaeomoniella</taxon>
    </lineage>
</organism>
<feature type="transmembrane region" description="Helical" evidence="7">
    <location>
        <begin position="88"/>
        <end position="109"/>
    </location>
</feature>
<dbReference type="AlphaFoldDB" id="A0A0G2EWH0"/>
<feature type="transmembrane region" description="Helical" evidence="7">
    <location>
        <begin position="52"/>
        <end position="76"/>
    </location>
</feature>
<gene>
    <name evidence="9" type="ORF">UCRPC4_g01344</name>
</gene>
<dbReference type="EMBL" id="LCWF01000032">
    <property type="protein sequence ID" value="KKY26997.1"/>
    <property type="molecule type" value="Genomic_DNA"/>
</dbReference>